<dbReference type="PANTHER" id="PTHR33570">
    <property type="entry name" value="4-CARBOXYMUCONOLACTONE DECARBOXYLASE FAMILY PROTEIN"/>
    <property type="match status" value="1"/>
</dbReference>
<evidence type="ECO:0000313" key="2">
    <source>
        <dbReference type="EMBL" id="MFD3408485.1"/>
    </source>
</evidence>
<dbReference type="Proteomes" id="UP001598019">
    <property type="component" value="Unassembled WGS sequence"/>
</dbReference>
<dbReference type="Gene3D" id="1.20.1290.10">
    <property type="entry name" value="AhpD-like"/>
    <property type="match status" value="1"/>
</dbReference>
<comment type="caution">
    <text evidence="2">The sequence shown here is derived from an EMBL/GenBank/DDBJ whole genome shotgun (WGS) entry which is preliminary data.</text>
</comment>
<feature type="domain" description="Carboxymuconolactone decarboxylase-like" evidence="1">
    <location>
        <begin position="19"/>
        <end position="103"/>
    </location>
</feature>
<name>A0ABW6DMD3_9BACT</name>
<keyword evidence="3" id="KW-1185">Reference proteome</keyword>
<dbReference type="InterPro" id="IPR052512">
    <property type="entry name" value="4CMD/NDH-1_regulator"/>
</dbReference>
<organism evidence="2 3">
    <name type="scientific">Aquirufa esocilacus</name>
    <dbReference type="NCBI Taxonomy" id="3096513"/>
    <lineage>
        <taxon>Bacteria</taxon>
        <taxon>Pseudomonadati</taxon>
        <taxon>Bacteroidota</taxon>
        <taxon>Cytophagia</taxon>
        <taxon>Cytophagales</taxon>
        <taxon>Flectobacillaceae</taxon>
        <taxon>Aquirufa</taxon>
    </lineage>
</organism>
<gene>
    <name evidence="2" type="ORF">SKC37_07440</name>
</gene>
<reference evidence="2 3" key="1">
    <citation type="submission" date="2024-03" db="EMBL/GenBank/DDBJ databases">
        <title>Aquirufa genome sequencing.</title>
        <authorList>
            <person name="Pitt A."/>
            <person name="Hahn M.W."/>
        </authorList>
    </citation>
    <scope>NUCLEOTIDE SEQUENCE [LARGE SCALE GENOMIC DNA]</scope>
    <source>
        <strain evidence="2 3">HETE-83D</strain>
    </source>
</reference>
<dbReference type="SUPFAM" id="SSF69118">
    <property type="entry name" value="AhpD-like"/>
    <property type="match status" value="1"/>
</dbReference>
<dbReference type="EMBL" id="JBBKXX010000002">
    <property type="protein sequence ID" value="MFD3408485.1"/>
    <property type="molecule type" value="Genomic_DNA"/>
</dbReference>
<accession>A0ABW6DMD3</accession>
<evidence type="ECO:0000313" key="3">
    <source>
        <dbReference type="Proteomes" id="UP001598019"/>
    </source>
</evidence>
<dbReference type="RefSeq" id="WP_377980873.1">
    <property type="nucleotide sequence ID" value="NZ_JBBKXX010000002.1"/>
</dbReference>
<evidence type="ECO:0000259" key="1">
    <source>
        <dbReference type="Pfam" id="PF02627"/>
    </source>
</evidence>
<dbReference type="InterPro" id="IPR029032">
    <property type="entry name" value="AhpD-like"/>
</dbReference>
<dbReference type="PANTHER" id="PTHR33570:SF9">
    <property type="entry name" value="BLL4600 PROTEIN"/>
    <property type="match status" value="1"/>
</dbReference>
<proteinExistence type="predicted"/>
<dbReference type="InterPro" id="IPR003779">
    <property type="entry name" value="CMD-like"/>
</dbReference>
<sequence length="111" mass="12382">MSEEKSVSAAEKMLGDFAPRLLGYTDNVLFGDVWEGKELSRRERSLITVAALVAGEHSNQLKFHLNYAKEHGLTEAELVEVITHLAFYVGWPKAMTAIMIAKEAFGQEKLT</sequence>
<protein>
    <submittedName>
        <fullName evidence="2">Carboxymuconolactone decarboxylase family protein</fullName>
    </submittedName>
</protein>
<dbReference type="Pfam" id="PF02627">
    <property type="entry name" value="CMD"/>
    <property type="match status" value="1"/>
</dbReference>